<keyword evidence="3" id="KW-0547">Nucleotide-binding</keyword>
<accession>X1P820</accession>
<dbReference type="InterPro" id="IPR017911">
    <property type="entry name" value="MacB-like_ATP-bd"/>
</dbReference>
<dbReference type="Gene3D" id="3.40.50.300">
    <property type="entry name" value="P-loop containing nucleotide triphosphate hydrolases"/>
    <property type="match status" value="1"/>
</dbReference>
<keyword evidence="4" id="KW-0067">ATP-binding</keyword>
<evidence type="ECO:0000259" key="5">
    <source>
        <dbReference type="PROSITE" id="PS50893"/>
    </source>
</evidence>
<dbReference type="Pfam" id="PF00005">
    <property type="entry name" value="ABC_tran"/>
    <property type="match status" value="1"/>
</dbReference>
<dbReference type="CDD" id="cd03255">
    <property type="entry name" value="ABC_MJ0796_LolCDE_FtsE"/>
    <property type="match status" value="1"/>
</dbReference>
<dbReference type="InterPro" id="IPR027417">
    <property type="entry name" value="P-loop_NTPase"/>
</dbReference>
<dbReference type="GO" id="GO:0016887">
    <property type="term" value="F:ATP hydrolysis activity"/>
    <property type="evidence" value="ECO:0007669"/>
    <property type="project" value="InterPro"/>
</dbReference>
<dbReference type="PANTHER" id="PTHR24220:SF689">
    <property type="entry name" value="LIPOPROTEIN-RELEASING SYSTEM ATP-BINDING PROTEIN LOLD"/>
    <property type="match status" value="1"/>
</dbReference>
<name>X1P820_9ZZZZ</name>
<evidence type="ECO:0000256" key="3">
    <source>
        <dbReference type="ARBA" id="ARBA00022741"/>
    </source>
</evidence>
<comment type="similarity">
    <text evidence="1">Belongs to the ABC transporter superfamily.</text>
</comment>
<proteinExistence type="inferred from homology"/>
<dbReference type="GO" id="GO:0022857">
    <property type="term" value="F:transmembrane transporter activity"/>
    <property type="evidence" value="ECO:0007669"/>
    <property type="project" value="TreeGrafter"/>
</dbReference>
<evidence type="ECO:0000256" key="2">
    <source>
        <dbReference type="ARBA" id="ARBA00022448"/>
    </source>
</evidence>
<feature type="non-terminal residue" evidence="6">
    <location>
        <position position="196"/>
    </location>
</feature>
<dbReference type="PROSITE" id="PS50893">
    <property type="entry name" value="ABC_TRANSPORTER_2"/>
    <property type="match status" value="1"/>
</dbReference>
<keyword evidence="2" id="KW-0813">Transport</keyword>
<evidence type="ECO:0000256" key="4">
    <source>
        <dbReference type="ARBA" id="ARBA00022840"/>
    </source>
</evidence>
<comment type="caution">
    <text evidence="6">The sequence shown here is derived from an EMBL/GenBank/DDBJ whole genome shotgun (WGS) entry which is preliminary data.</text>
</comment>
<dbReference type="GO" id="GO:0005524">
    <property type="term" value="F:ATP binding"/>
    <property type="evidence" value="ECO:0007669"/>
    <property type="project" value="UniProtKB-KW"/>
</dbReference>
<reference evidence="6" key="1">
    <citation type="journal article" date="2014" name="Front. Microbiol.">
        <title>High frequency of phylogenetically diverse reductive dehalogenase-homologous genes in deep subseafloor sedimentary metagenomes.</title>
        <authorList>
            <person name="Kawai M."/>
            <person name="Futagami T."/>
            <person name="Toyoda A."/>
            <person name="Takaki Y."/>
            <person name="Nishi S."/>
            <person name="Hori S."/>
            <person name="Arai W."/>
            <person name="Tsubouchi T."/>
            <person name="Morono Y."/>
            <person name="Uchiyama I."/>
            <person name="Ito T."/>
            <person name="Fujiyama A."/>
            <person name="Inagaki F."/>
            <person name="Takami H."/>
        </authorList>
    </citation>
    <scope>NUCLEOTIDE SEQUENCE</scope>
    <source>
        <strain evidence="6">Expedition CK06-06</strain>
    </source>
</reference>
<dbReference type="GO" id="GO:0005886">
    <property type="term" value="C:plasma membrane"/>
    <property type="evidence" value="ECO:0007669"/>
    <property type="project" value="TreeGrafter"/>
</dbReference>
<dbReference type="PROSITE" id="PS00211">
    <property type="entry name" value="ABC_TRANSPORTER_1"/>
    <property type="match status" value="1"/>
</dbReference>
<gene>
    <name evidence="6" type="ORF">S06H3_43886</name>
</gene>
<feature type="domain" description="ABC transporter" evidence="5">
    <location>
        <begin position="5"/>
        <end position="196"/>
    </location>
</feature>
<dbReference type="SMART" id="SM00382">
    <property type="entry name" value="AAA"/>
    <property type="match status" value="1"/>
</dbReference>
<evidence type="ECO:0000313" key="6">
    <source>
        <dbReference type="EMBL" id="GAI35185.1"/>
    </source>
</evidence>
<evidence type="ECO:0000256" key="1">
    <source>
        <dbReference type="ARBA" id="ARBA00005417"/>
    </source>
</evidence>
<dbReference type="InterPro" id="IPR015854">
    <property type="entry name" value="ABC_transpr_LolD-like"/>
</dbReference>
<dbReference type="EMBL" id="BARV01027253">
    <property type="protein sequence ID" value="GAI35185.1"/>
    <property type="molecule type" value="Genomic_DNA"/>
</dbReference>
<dbReference type="SUPFAM" id="SSF52540">
    <property type="entry name" value="P-loop containing nucleoside triphosphate hydrolases"/>
    <property type="match status" value="1"/>
</dbReference>
<dbReference type="InterPro" id="IPR003439">
    <property type="entry name" value="ABC_transporter-like_ATP-bd"/>
</dbReference>
<protein>
    <recommendedName>
        <fullName evidence="5">ABC transporter domain-containing protein</fullName>
    </recommendedName>
</protein>
<dbReference type="PANTHER" id="PTHR24220">
    <property type="entry name" value="IMPORT ATP-BINDING PROTEIN"/>
    <property type="match status" value="1"/>
</dbReference>
<organism evidence="6">
    <name type="scientific">marine sediment metagenome</name>
    <dbReference type="NCBI Taxonomy" id="412755"/>
    <lineage>
        <taxon>unclassified sequences</taxon>
        <taxon>metagenomes</taxon>
        <taxon>ecological metagenomes</taxon>
    </lineage>
</organism>
<dbReference type="AlphaFoldDB" id="X1P820"/>
<sequence>MNSLLKTVNLGKNYPMPTGVLRVFEGINFELLEGDLVAIMGVSGVGKTTFLNLLGTLDKPSEGKILFEGDDLLFHRSKKELAEIRNRKIGFIFQFFHLLPEFTALENIAFPLLIRGAERKEAERKAHEILKEVSLEEKAHIRPALLSGGEQQRVAIARALVNEPKLLLADEPTGNMDWKTGQMILALIQELHKKKG</sequence>
<dbReference type="InterPro" id="IPR017871">
    <property type="entry name" value="ABC_transporter-like_CS"/>
</dbReference>
<dbReference type="InterPro" id="IPR003593">
    <property type="entry name" value="AAA+_ATPase"/>
</dbReference>